<keyword evidence="5 7" id="KW-0862">Zinc</keyword>
<feature type="active site" description="Proton acceptor" evidence="7">
    <location>
        <position position="147"/>
    </location>
</feature>
<gene>
    <name evidence="10" type="ORF">DL764_008035</name>
</gene>
<dbReference type="PROSITE" id="PS50305">
    <property type="entry name" value="SIRTUIN"/>
    <property type="match status" value="1"/>
</dbReference>
<evidence type="ECO:0000313" key="11">
    <source>
        <dbReference type="Proteomes" id="UP000293360"/>
    </source>
</evidence>
<feature type="binding site" evidence="7">
    <location>
        <position position="184"/>
    </location>
    <ligand>
        <name>Zn(2+)</name>
        <dbReference type="ChEBI" id="CHEBI:29105"/>
    </ligand>
</feature>
<organism evidence="10 11">
    <name type="scientific">Monosporascus ibericus</name>
    <dbReference type="NCBI Taxonomy" id="155417"/>
    <lineage>
        <taxon>Eukaryota</taxon>
        <taxon>Fungi</taxon>
        <taxon>Dikarya</taxon>
        <taxon>Ascomycota</taxon>
        <taxon>Pezizomycotina</taxon>
        <taxon>Sordariomycetes</taxon>
        <taxon>Xylariomycetidae</taxon>
        <taxon>Xylariales</taxon>
        <taxon>Xylariales incertae sedis</taxon>
        <taxon>Monosporascus</taxon>
    </lineage>
</organism>
<evidence type="ECO:0000256" key="1">
    <source>
        <dbReference type="ARBA" id="ARBA00001947"/>
    </source>
</evidence>
<dbReference type="InterPro" id="IPR026590">
    <property type="entry name" value="Ssirtuin_cat_dom"/>
</dbReference>
<evidence type="ECO:0000256" key="3">
    <source>
        <dbReference type="ARBA" id="ARBA00022679"/>
    </source>
</evidence>
<keyword evidence="6" id="KW-0520">NAD</keyword>
<reference evidence="10 11" key="1">
    <citation type="submission" date="2018-06" db="EMBL/GenBank/DDBJ databases">
        <title>Complete Genomes of Monosporascus.</title>
        <authorList>
            <person name="Robinson A.J."/>
            <person name="Natvig D.O."/>
        </authorList>
    </citation>
    <scope>NUCLEOTIDE SEQUENCE [LARGE SCALE GENOMIC DNA]</scope>
    <source>
        <strain evidence="10 11">CBS 110550</strain>
    </source>
</reference>
<feature type="binding site" evidence="7">
    <location>
        <position position="179"/>
    </location>
    <ligand>
        <name>Zn(2+)</name>
        <dbReference type="ChEBI" id="CHEBI:29105"/>
    </ligand>
</feature>
<dbReference type="SUPFAM" id="SSF52467">
    <property type="entry name" value="DHS-like NAD/FAD-binding domain"/>
    <property type="match status" value="1"/>
</dbReference>
<comment type="similarity">
    <text evidence="2">Belongs to the sirtuin family. Class I subfamily.</text>
</comment>
<name>A0A4Q4SYI1_9PEZI</name>
<feature type="domain" description="Deacetylase sirtuin-type" evidence="9">
    <location>
        <begin position="17"/>
        <end position="279"/>
    </location>
</feature>
<evidence type="ECO:0000256" key="6">
    <source>
        <dbReference type="ARBA" id="ARBA00023027"/>
    </source>
</evidence>
<dbReference type="Pfam" id="PF02146">
    <property type="entry name" value="SIR2"/>
    <property type="match status" value="1"/>
</dbReference>
<dbReference type="EMBL" id="QJNU01000596">
    <property type="protein sequence ID" value="RYO93063.1"/>
    <property type="molecule type" value="Genomic_DNA"/>
</dbReference>
<feature type="compositionally biased region" description="Low complexity" evidence="8">
    <location>
        <begin position="363"/>
        <end position="380"/>
    </location>
</feature>
<evidence type="ECO:0000256" key="8">
    <source>
        <dbReference type="SAM" id="MobiDB-lite"/>
    </source>
</evidence>
<protein>
    <recommendedName>
        <fullName evidence="9">Deacetylase sirtuin-type domain-containing protein</fullName>
    </recommendedName>
</protein>
<sequence length="527" mass="56129">MGQQSSRELIDDDTPPQTLEDRSLAAVAKHIKDGRVRRIVVLTGAGISTAAGIPDFRSPGTGLYNNLARLNLPHPEAVFDIDFFVENPQPFYVLAKELYPGNFSPTISHVFISLLAKKNLLRKLFTQNIDCLERVAGVPDELIVEAHGSFATQRCVQCKTPFPDKEMREHVARGEPPHCAQEGCGGLVKPDIVFFGEQLPAAFFENRSVPATADLMLVLGTSLTVHPFAGLPLVAMEDVPRVLFNLQRVGDFGTRADDVLYLGDCDSGIRKLADELGWREELESLWESVVGEKEARRQRSSAQTPLARSRDEVEEITEEMEDKLKLGSSGPDRQAQDTDADQRGQDEEEVIINKKDNDGNGGEANAPGAPTLPAAGAAPGRGEDGAPPGGGGGLARGHEAEDPGAKSARQTDAVSPTHNPGRRNERAGPGVAARAGPANVPATENSNNNTIPPAPRSVEVSASPRPANAMESDIAQAQWKVAADTESKTLAGQTPTPAAPDDAVETDAADKDAAQPAETLASGLYSS</sequence>
<dbReference type="Gene3D" id="3.30.1600.10">
    <property type="entry name" value="SIR2/SIRT2 'Small Domain"/>
    <property type="match status" value="1"/>
</dbReference>
<evidence type="ECO:0000259" key="9">
    <source>
        <dbReference type="PROSITE" id="PS50305"/>
    </source>
</evidence>
<dbReference type="Gene3D" id="3.40.50.1220">
    <property type="entry name" value="TPP-binding domain"/>
    <property type="match status" value="1"/>
</dbReference>
<feature type="region of interest" description="Disordered" evidence="8">
    <location>
        <begin position="290"/>
        <end position="527"/>
    </location>
</feature>
<dbReference type="PANTHER" id="PTHR11085:SF6">
    <property type="entry name" value="NAD-DEPENDENT PROTEIN DEACETYLASE SIRTUIN-2"/>
    <property type="match status" value="1"/>
</dbReference>
<evidence type="ECO:0000256" key="5">
    <source>
        <dbReference type="ARBA" id="ARBA00022833"/>
    </source>
</evidence>
<dbReference type="InterPro" id="IPR026591">
    <property type="entry name" value="Sirtuin_cat_small_dom_sf"/>
</dbReference>
<dbReference type="Proteomes" id="UP000293360">
    <property type="component" value="Unassembled WGS sequence"/>
</dbReference>
<dbReference type="GO" id="GO:0070403">
    <property type="term" value="F:NAD+ binding"/>
    <property type="evidence" value="ECO:0007669"/>
    <property type="project" value="InterPro"/>
</dbReference>
<comment type="caution">
    <text evidence="10">The sequence shown here is derived from an EMBL/GenBank/DDBJ whole genome shotgun (WGS) entry which is preliminary data.</text>
</comment>
<feature type="compositionally biased region" description="Low complexity" evidence="8">
    <location>
        <begin position="427"/>
        <end position="442"/>
    </location>
</feature>
<feature type="compositionally biased region" description="Acidic residues" evidence="8">
    <location>
        <begin position="312"/>
        <end position="321"/>
    </location>
</feature>
<proteinExistence type="inferred from homology"/>
<dbReference type="PANTHER" id="PTHR11085">
    <property type="entry name" value="NAD-DEPENDENT PROTEIN DEACYLASE SIRTUIN-5, MITOCHONDRIAL-RELATED"/>
    <property type="match status" value="1"/>
</dbReference>
<evidence type="ECO:0000256" key="7">
    <source>
        <dbReference type="PROSITE-ProRule" id="PRU00236"/>
    </source>
</evidence>
<dbReference type="GO" id="GO:0005634">
    <property type="term" value="C:nucleus"/>
    <property type="evidence" value="ECO:0007669"/>
    <property type="project" value="TreeGrafter"/>
</dbReference>
<feature type="compositionally biased region" description="Basic and acidic residues" evidence="8">
    <location>
        <begin position="334"/>
        <end position="358"/>
    </location>
</feature>
<dbReference type="OrthoDB" id="420264at2759"/>
<dbReference type="CDD" id="cd01408">
    <property type="entry name" value="SIRT1"/>
    <property type="match status" value="1"/>
</dbReference>
<dbReference type="GO" id="GO:0017136">
    <property type="term" value="F:histone deacetylase activity, NAD-dependent"/>
    <property type="evidence" value="ECO:0007669"/>
    <property type="project" value="TreeGrafter"/>
</dbReference>
<keyword evidence="3" id="KW-0808">Transferase</keyword>
<accession>A0A4Q4SYI1</accession>
<dbReference type="InterPro" id="IPR029035">
    <property type="entry name" value="DHS-like_NAD/FAD-binding_dom"/>
</dbReference>
<feature type="binding site" evidence="7">
    <location>
        <position position="155"/>
    </location>
    <ligand>
        <name>Zn(2+)</name>
        <dbReference type="ChEBI" id="CHEBI:29105"/>
    </ligand>
</feature>
<comment type="cofactor">
    <cofactor evidence="1">
        <name>Zn(2+)</name>
        <dbReference type="ChEBI" id="CHEBI:29105"/>
    </cofactor>
</comment>
<feature type="compositionally biased region" description="Polar residues" evidence="8">
    <location>
        <begin position="408"/>
        <end position="418"/>
    </location>
</feature>
<dbReference type="GO" id="GO:0046872">
    <property type="term" value="F:metal ion binding"/>
    <property type="evidence" value="ECO:0007669"/>
    <property type="project" value="UniProtKB-KW"/>
</dbReference>
<keyword evidence="11" id="KW-1185">Reference proteome</keyword>
<evidence type="ECO:0000313" key="10">
    <source>
        <dbReference type="EMBL" id="RYO93063.1"/>
    </source>
</evidence>
<dbReference type="InterPro" id="IPR003000">
    <property type="entry name" value="Sirtuin"/>
</dbReference>
<dbReference type="InterPro" id="IPR050134">
    <property type="entry name" value="NAD-dep_sirtuin_deacylases"/>
</dbReference>
<evidence type="ECO:0000256" key="4">
    <source>
        <dbReference type="ARBA" id="ARBA00022723"/>
    </source>
</evidence>
<dbReference type="AlphaFoldDB" id="A0A4Q4SYI1"/>
<feature type="binding site" evidence="7">
    <location>
        <position position="158"/>
    </location>
    <ligand>
        <name>Zn(2+)</name>
        <dbReference type="ChEBI" id="CHEBI:29105"/>
    </ligand>
</feature>
<evidence type="ECO:0000256" key="2">
    <source>
        <dbReference type="ARBA" id="ARBA00006924"/>
    </source>
</evidence>
<dbReference type="STRING" id="155417.A0A4Q4SYI1"/>
<keyword evidence="4 7" id="KW-0479">Metal-binding</keyword>